<dbReference type="InterPro" id="IPR002933">
    <property type="entry name" value="Peptidase_M20"/>
</dbReference>
<dbReference type="PANTHER" id="PTHR32494">
    <property type="entry name" value="ALLANTOATE DEIMINASE-RELATED"/>
    <property type="match status" value="1"/>
</dbReference>
<gene>
    <name evidence="3" type="ORF">J2X11_000092</name>
</gene>
<evidence type="ECO:0000313" key="4">
    <source>
        <dbReference type="Proteomes" id="UP001257739"/>
    </source>
</evidence>
<dbReference type="SUPFAM" id="SSF53187">
    <property type="entry name" value="Zn-dependent exopeptidases"/>
    <property type="match status" value="1"/>
</dbReference>
<name>A0ABU1UJB0_9ACTN</name>
<dbReference type="GO" id="GO:0050538">
    <property type="term" value="F:N-carbamoyl-L-amino-acid hydrolase activity"/>
    <property type="evidence" value="ECO:0007669"/>
    <property type="project" value="UniProtKB-EC"/>
</dbReference>
<dbReference type="PANTHER" id="PTHR32494:SF5">
    <property type="entry name" value="ALLANTOATE AMIDOHYDROLASE"/>
    <property type="match status" value="1"/>
</dbReference>
<evidence type="ECO:0000256" key="1">
    <source>
        <dbReference type="ARBA" id="ARBA00006153"/>
    </source>
</evidence>
<keyword evidence="4" id="KW-1185">Reference proteome</keyword>
<keyword evidence="2 3" id="KW-0378">Hydrolase</keyword>
<dbReference type="Gene3D" id="3.40.630.10">
    <property type="entry name" value="Zn peptidases"/>
    <property type="match status" value="1"/>
</dbReference>
<dbReference type="NCBIfam" id="TIGR01879">
    <property type="entry name" value="hydantase"/>
    <property type="match status" value="1"/>
</dbReference>
<dbReference type="CDD" id="cd03884">
    <property type="entry name" value="M20_bAS"/>
    <property type="match status" value="1"/>
</dbReference>
<dbReference type="InterPro" id="IPR010158">
    <property type="entry name" value="Amidase_Cbmase"/>
</dbReference>
<dbReference type="Proteomes" id="UP001257739">
    <property type="component" value="Unassembled WGS sequence"/>
</dbReference>
<dbReference type="Pfam" id="PF01546">
    <property type="entry name" value="Peptidase_M20"/>
    <property type="match status" value="1"/>
</dbReference>
<reference evidence="3 4" key="1">
    <citation type="submission" date="2023-07" db="EMBL/GenBank/DDBJ databases">
        <title>Sorghum-associated microbial communities from plants grown in Nebraska, USA.</title>
        <authorList>
            <person name="Schachtman D."/>
        </authorList>
    </citation>
    <scope>NUCLEOTIDE SEQUENCE [LARGE SCALE GENOMIC DNA]</scope>
    <source>
        <strain evidence="3 4">BE248</strain>
    </source>
</reference>
<dbReference type="Gene3D" id="3.30.70.360">
    <property type="match status" value="1"/>
</dbReference>
<dbReference type="RefSeq" id="WP_309965216.1">
    <property type="nucleotide sequence ID" value="NZ_JAVDWH010000001.1"/>
</dbReference>
<dbReference type="EC" id="3.5.1.87" evidence="3"/>
<evidence type="ECO:0000313" key="3">
    <source>
        <dbReference type="EMBL" id="MDR7085253.1"/>
    </source>
</evidence>
<accession>A0ABU1UJB0</accession>
<dbReference type="NCBIfam" id="NF006770">
    <property type="entry name" value="PRK09290.1-4"/>
    <property type="match status" value="1"/>
</dbReference>
<dbReference type="SUPFAM" id="SSF55031">
    <property type="entry name" value="Bacterial exopeptidase dimerisation domain"/>
    <property type="match status" value="1"/>
</dbReference>
<evidence type="ECO:0000256" key="2">
    <source>
        <dbReference type="ARBA" id="ARBA00022801"/>
    </source>
</evidence>
<organism evidence="3 4">
    <name type="scientific">Aeromicrobium panaciterrae</name>
    <dbReference type="NCBI Taxonomy" id="363861"/>
    <lineage>
        <taxon>Bacteria</taxon>
        <taxon>Bacillati</taxon>
        <taxon>Actinomycetota</taxon>
        <taxon>Actinomycetes</taxon>
        <taxon>Propionibacteriales</taxon>
        <taxon>Nocardioidaceae</taxon>
        <taxon>Aeromicrobium</taxon>
    </lineage>
</organism>
<comment type="similarity">
    <text evidence="1">Belongs to the peptidase M20 family.</text>
</comment>
<dbReference type="InterPro" id="IPR036264">
    <property type="entry name" value="Bact_exopeptidase_dim_dom"/>
</dbReference>
<protein>
    <submittedName>
        <fullName evidence="3">N-carbamoyl-L-amino-acid hydrolase</fullName>
        <ecNumber evidence="3">3.5.1.87</ecNumber>
    </submittedName>
</protein>
<proteinExistence type="inferred from homology"/>
<dbReference type="EMBL" id="JAVDWH010000001">
    <property type="protein sequence ID" value="MDR7085253.1"/>
    <property type="molecule type" value="Genomic_DNA"/>
</dbReference>
<dbReference type="PIRSF" id="PIRSF001235">
    <property type="entry name" value="Amidase_carbamoylase"/>
    <property type="match status" value="1"/>
</dbReference>
<sequence length="391" mass="40861">MTIADLADIGRDPSTGGYRRYAWNDADMELREWFAGEAAARGLELVEDGNGNQFAWWGSGGDALLIGSHLDSVPDGGAYDGPLGVVSSFAAVDRLKDEGVVPSRPVVIGNFADEEGARFGIACAGSQLITGALSADRALAQKDRDGVTMAEVLKARGRDPQAVGTTDLLDQIGTFVELHVEQGRSLVHTGDAVGVASAIWPHGRWRLDFCGEANHAGATVMEDRRDPMQAYAATVLASRRLASDAGARATFGRLEVEPGGTNAIPSRVRAWLDARAADEATLDRLVDNVIAAAQAEAGLDGTTVELTTESVSPAVDFDAALRDRLATLLDAPVLPTGAGHDAGVLSAHIPTAMLFVRNPTGVSHSPAEFAEDADCEAGIVALAAVVRELAT</sequence>
<comment type="caution">
    <text evidence="3">The sequence shown here is derived from an EMBL/GenBank/DDBJ whole genome shotgun (WGS) entry which is preliminary data.</text>
</comment>